<keyword evidence="3" id="KW-1185">Reference proteome</keyword>
<evidence type="ECO:0000313" key="3">
    <source>
        <dbReference type="Proteomes" id="UP000765509"/>
    </source>
</evidence>
<feature type="region of interest" description="Disordered" evidence="1">
    <location>
        <begin position="224"/>
        <end position="285"/>
    </location>
</feature>
<evidence type="ECO:0000313" key="2">
    <source>
        <dbReference type="EMBL" id="MBW0477108.1"/>
    </source>
</evidence>
<dbReference type="AlphaFoldDB" id="A0A9Q3C552"/>
<feature type="region of interest" description="Disordered" evidence="1">
    <location>
        <begin position="1"/>
        <end position="35"/>
    </location>
</feature>
<gene>
    <name evidence="2" type="ORF">O181_016823</name>
</gene>
<dbReference type="Proteomes" id="UP000765509">
    <property type="component" value="Unassembled WGS sequence"/>
</dbReference>
<feature type="compositionally biased region" description="Polar residues" evidence="1">
    <location>
        <begin position="261"/>
        <end position="274"/>
    </location>
</feature>
<protein>
    <submittedName>
        <fullName evidence="2">Uncharacterized protein</fullName>
    </submittedName>
</protein>
<feature type="compositionally biased region" description="Basic and acidic residues" evidence="1">
    <location>
        <begin position="160"/>
        <end position="195"/>
    </location>
</feature>
<feature type="region of interest" description="Disordered" evidence="1">
    <location>
        <begin position="57"/>
        <end position="212"/>
    </location>
</feature>
<feature type="compositionally biased region" description="Polar residues" evidence="1">
    <location>
        <begin position="109"/>
        <end position="120"/>
    </location>
</feature>
<sequence>MSSGKSSNKRGRSGSLSSLPEIGRKISRTSSKVRNFVQGKGFEEDLWGTSFEQYPEELASPIHSGSDDEVPQKSPPALQSQFYTPIEHSTQPASSTSQVGSFGREATQDSKNTGSSSRISIQIPEPELFGTTNFEKYADELEPLQSNSQQVTSPITKSPRSRDKSTLKVRFHERTQSLGAQDHREVPEREPERDPWGTQTLGRSATRESPWYGRLRQHSLLSSFNKAPIVGKNPSSQRLPKPANLKKKTPLEISIPPQSFPGASTLQAMFNKSSKTVEESPKFSEWNPVPVAYSPKVPEPKSPLNKLALITSPSSSPTVILKGNEKMGRFSQAIKSPNTLIFPSFTNRERIGTKSPSPKQSAFPLTEPEIPVQGESVRYSKPSASSMRPLVSVRGERAPQPKQSTLSITRPVTSVRVEKVPVPKQSTSSVKSPLIPSRAEQLPLPRSSPFSTTPVVSARGENLPWPKQTTPSSKSPINPRSGEQLPWPKQTTSFSTRPTTSARVEQSLRLKPTTLSSKRSIIPVRDQQFAWNTLNTSSSKYLDALESDESEEETGFPEEYQISNFAIEAALRAQGKRQAKNLKFNEETETLEKVPPISPKELRRFEEALISKVEIPTEWENRRVAELRRRHLPASSTSSKPIGSPTSLDQELEIGRPGYGSLFQPPQSSSSSKPRGSSSSVKPPGSSSSVEPPGSSSSFKPPGSSSSSQRKY</sequence>
<reference evidence="2" key="1">
    <citation type="submission" date="2021-03" db="EMBL/GenBank/DDBJ databases">
        <title>Draft genome sequence of rust myrtle Austropuccinia psidii MF-1, a brazilian biotype.</title>
        <authorList>
            <person name="Quecine M.C."/>
            <person name="Pachon D.M.R."/>
            <person name="Bonatelli M.L."/>
            <person name="Correr F.H."/>
            <person name="Franceschini L.M."/>
            <person name="Leite T.F."/>
            <person name="Margarido G.R.A."/>
            <person name="Almeida C.A."/>
            <person name="Ferrarezi J.A."/>
            <person name="Labate C.A."/>
        </authorList>
    </citation>
    <scope>NUCLEOTIDE SEQUENCE</scope>
    <source>
        <strain evidence="2">MF-1</strain>
    </source>
</reference>
<comment type="caution">
    <text evidence="2">The sequence shown here is derived from an EMBL/GenBank/DDBJ whole genome shotgun (WGS) entry which is preliminary data.</text>
</comment>
<organism evidence="2 3">
    <name type="scientific">Austropuccinia psidii MF-1</name>
    <dbReference type="NCBI Taxonomy" id="1389203"/>
    <lineage>
        <taxon>Eukaryota</taxon>
        <taxon>Fungi</taxon>
        <taxon>Dikarya</taxon>
        <taxon>Basidiomycota</taxon>
        <taxon>Pucciniomycotina</taxon>
        <taxon>Pucciniomycetes</taxon>
        <taxon>Pucciniales</taxon>
        <taxon>Sphaerophragmiaceae</taxon>
        <taxon>Austropuccinia</taxon>
    </lineage>
</organism>
<evidence type="ECO:0000256" key="1">
    <source>
        <dbReference type="SAM" id="MobiDB-lite"/>
    </source>
</evidence>
<name>A0A9Q3C552_9BASI</name>
<feature type="region of interest" description="Disordered" evidence="1">
    <location>
        <begin position="345"/>
        <end position="504"/>
    </location>
</feature>
<feature type="compositionally biased region" description="Polar residues" evidence="1">
    <location>
        <begin position="401"/>
        <end position="412"/>
    </location>
</feature>
<feature type="compositionally biased region" description="Polar residues" evidence="1">
    <location>
        <begin position="489"/>
        <end position="504"/>
    </location>
</feature>
<accession>A0A9Q3C552</accession>
<feature type="compositionally biased region" description="Low complexity" evidence="1">
    <location>
        <begin position="664"/>
        <end position="712"/>
    </location>
</feature>
<feature type="compositionally biased region" description="Polar residues" evidence="1">
    <location>
        <begin position="634"/>
        <end position="649"/>
    </location>
</feature>
<dbReference type="EMBL" id="AVOT02004700">
    <property type="protein sequence ID" value="MBW0477108.1"/>
    <property type="molecule type" value="Genomic_DNA"/>
</dbReference>
<feature type="compositionally biased region" description="Polar residues" evidence="1">
    <location>
        <begin position="77"/>
        <end position="100"/>
    </location>
</feature>
<feature type="region of interest" description="Disordered" evidence="1">
    <location>
        <begin position="629"/>
        <end position="712"/>
    </location>
</feature>
<feature type="compositionally biased region" description="Polar residues" evidence="1">
    <location>
        <begin position="144"/>
        <end position="158"/>
    </location>
</feature>
<proteinExistence type="predicted"/>
<feature type="compositionally biased region" description="Polar residues" evidence="1">
    <location>
        <begin position="467"/>
        <end position="478"/>
    </location>
</feature>